<evidence type="ECO:0000313" key="2">
    <source>
        <dbReference type="EMBL" id="KGE88416.1"/>
    </source>
</evidence>
<keyword evidence="3" id="KW-1185">Reference proteome</keyword>
<gene>
    <name evidence="2" type="ORF">IX84_09515</name>
</gene>
<feature type="compositionally biased region" description="Basic and acidic residues" evidence="1">
    <location>
        <begin position="166"/>
        <end position="176"/>
    </location>
</feature>
<dbReference type="EMBL" id="JPOS01000019">
    <property type="protein sequence ID" value="KGE88416.1"/>
    <property type="molecule type" value="Genomic_DNA"/>
</dbReference>
<proteinExistence type="predicted"/>
<dbReference type="STRING" id="1524460.IX84_09515"/>
<dbReference type="Proteomes" id="UP000029736">
    <property type="component" value="Unassembled WGS sequence"/>
</dbReference>
<feature type="region of interest" description="Disordered" evidence="1">
    <location>
        <begin position="149"/>
        <end position="201"/>
    </location>
</feature>
<organism evidence="2 3">
    <name type="scientific">Phaeodactylibacter xiamenensis</name>
    <dbReference type="NCBI Taxonomy" id="1524460"/>
    <lineage>
        <taxon>Bacteria</taxon>
        <taxon>Pseudomonadati</taxon>
        <taxon>Bacteroidota</taxon>
        <taxon>Saprospiria</taxon>
        <taxon>Saprospirales</taxon>
        <taxon>Haliscomenobacteraceae</taxon>
        <taxon>Phaeodactylibacter</taxon>
    </lineage>
</organism>
<sequence length="201" mass="22955">MFILPLALKFAESMRIGWIIIGLLLLGSQAQAQLKKTLHKVFEVPETANLLVFNIYEGDSYDVIPWAGNTIMTETQVEMSKASRGVFDFFLEEGRYDFITAPQSDSLIISSKDLLRRVIKLEDVEAEEKVHSRIFIPDYFVQQSTTVWEKPEAHQEQQPQRKKLNREKMDVDKQLHEAVQPSPADSTNTSTAPRTQNDDNG</sequence>
<evidence type="ECO:0000313" key="3">
    <source>
        <dbReference type="Proteomes" id="UP000029736"/>
    </source>
</evidence>
<accession>A0A098S8G8</accession>
<dbReference type="AlphaFoldDB" id="A0A098S8G8"/>
<feature type="compositionally biased region" description="Polar residues" evidence="1">
    <location>
        <begin position="183"/>
        <end position="201"/>
    </location>
</feature>
<evidence type="ECO:0000256" key="1">
    <source>
        <dbReference type="SAM" id="MobiDB-lite"/>
    </source>
</evidence>
<name>A0A098S8G8_9BACT</name>
<reference evidence="2 3" key="1">
    <citation type="journal article" date="2014" name="Int. J. Syst. Evol. Microbiol.">
        <title>Phaeodactylibacter xiamenensis gen. nov., sp. nov., a member of the family Saprospiraceae isolated from the marine alga Phaeodactylum tricornutum.</title>
        <authorList>
            <person name="Chen Z.Jr."/>
            <person name="Lei X."/>
            <person name="Lai Q."/>
            <person name="Li Y."/>
            <person name="Zhang B."/>
            <person name="Zhang J."/>
            <person name="Zhang H."/>
            <person name="Yang L."/>
            <person name="Zheng W."/>
            <person name="Tian Y."/>
            <person name="Yu Z."/>
            <person name="Xu H.Jr."/>
            <person name="Zheng T."/>
        </authorList>
    </citation>
    <scope>NUCLEOTIDE SEQUENCE [LARGE SCALE GENOMIC DNA]</scope>
    <source>
        <strain evidence="2 3">KD52</strain>
    </source>
</reference>
<protein>
    <submittedName>
        <fullName evidence="2">Uncharacterized protein</fullName>
    </submittedName>
</protein>
<comment type="caution">
    <text evidence="2">The sequence shown here is derived from an EMBL/GenBank/DDBJ whole genome shotgun (WGS) entry which is preliminary data.</text>
</comment>